<evidence type="ECO:0000313" key="3">
    <source>
        <dbReference type="EMBL" id="MEJ8571256.1"/>
    </source>
</evidence>
<evidence type="ECO:0000313" key="4">
    <source>
        <dbReference type="Proteomes" id="UP001378188"/>
    </source>
</evidence>
<feature type="compositionally biased region" description="Acidic residues" evidence="1">
    <location>
        <begin position="442"/>
        <end position="466"/>
    </location>
</feature>
<feature type="domain" description="DUF4055" evidence="2">
    <location>
        <begin position="247"/>
        <end position="343"/>
    </location>
</feature>
<comment type="caution">
    <text evidence="3">The sequence shown here is derived from an EMBL/GenBank/DDBJ whole genome shotgun (WGS) entry which is preliminary data.</text>
</comment>
<sequence length="466" mass="51165">MPITFKPDSRHPTYVKWLPTWQKMRDCYDGDDAIREKKTDYLPMPSGMMAAPDPDRFYLAYQTRAQIPELMEPAVRGMTGVIHRKPSQYKLPSGIKGLEEKATKDRQTLAGFHARITREVFKVGRVGILADAPKDGGEVYLTNYTAESIIDWDEDEDGNLNYLVLDESAQRRNPEKGEWEDVGRWRVLELIEGIYTQTIYEQAQGASEPITVDAPITPADSKGAALSEIPFVCVGANEIGIDPDEAPLEGVAKAQLSIFRLDADRRHSLYLTSQPTPVCIGVDDEDKVPKYFGSSVVWNLPQGGDAKMLEFSGNGVAAIKQAIDDDFERAVAAGARLIVTDRQGGVESGEALERVLRYAEMMTGGDGKQAVVTPNTDFVEAKLTPDDVTKLVKGWLDGGYSKLTLFENLQTGGIIPEERTFADEEELISQEAPDLSVPPPGGEEDDDEIDDATGGGEEDETGDQAA</sequence>
<reference evidence="3 4" key="1">
    <citation type="submission" date="2024-02" db="EMBL/GenBank/DDBJ databases">
        <title>Genome analysis and characterization of Microbaculum marinisediminis sp. nov., isolated from marine sediment.</title>
        <authorList>
            <person name="Du Z.-J."/>
            <person name="Ye Y.-Q."/>
            <person name="Zhang Z.-R."/>
            <person name="Yuan S.-M."/>
            <person name="Zhang X.-Y."/>
        </authorList>
    </citation>
    <scope>NUCLEOTIDE SEQUENCE [LARGE SCALE GENOMIC DNA]</scope>
    <source>
        <strain evidence="3 4">SDUM1044001</strain>
    </source>
</reference>
<organism evidence="3 4">
    <name type="scientific">Microbaculum marinum</name>
    <dbReference type="NCBI Taxonomy" id="1764581"/>
    <lineage>
        <taxon>Bacteria</taxon>
        <taxon>Pseudomonadati</taxon>
        <taxon>Pseudomonadota</taxon>
        <taxon>Alphaproteobacteria</taxon>
        <taxon>Hyphomicrobiales</taxon>
        <taxon>Tepidamorphaceae</taxon>
        <taxon>Microbaculum</taxon>
    </lineage>
</organism>
<dbReference type="EMBL" id="JAZHOF010000003">
    <property type="protein sequence ID" value="MEJ8571256.1"/>
    <property type="molecule type" value="Genomic_DNA"/>
</dbReference>
<dbReference type="AlphaFoldDB" id="A0AAW9RUM1"/>
<gene>
    <name evidence="3" type="ORF">V3328_07215</name>
</gene>
<proteinExistence type="predicted"/>
<name>A0AAW9RUM1_9HYPH</name>
<evidence type="ECO:0000256" key="1">
    <source>
        <dbReference type="SAM" id="MobiDB-lite"/>
    </source>
</evidence>
<feature type="region of interest" description="Disordered" evidence="1">
    <location>
        <begin position="425"/>
        <end position="466"/>
    </location>
</feature>
<keyword evidence="4" id="KW-1185">Reference proteome</keyword>
<dbReference type="Proteomes" id="UP001378188">
    <property type="component" value="Unassembled WGS sequence"/>
</dbReference>
<protein>
    <submittedName>
        <fullName evidence="3">DUF4055 domain-containing protein</fullName>
    </submittedName>
</protein>
<dbReference type="Pfam" id="PF13264">
    <property type="entry name" value="DUF4055"/>
    <property type="match status" value="1"/>
</dbReference>
<dbReference type="InterPro" id="IPR025129">
    <property type="entry name" value="DUF4055"/>
</dbReference>
<evidence type="ECO:0000259" key="2">
    <source>
        <dbReference type="Pfam" id="PF13264"/>
    </source>
</evidence>
<dbReference type="RefSeq" id="WP_340328959.1">
    <property type="nucleotide sequence ID" value="NZ_JAZHOF010000003.1"/>
</dbReference>
<accession>A0AAW9RUM1</accession>